<dbReference type="InterPro" id="IPR036188">
    <property type="entry name" value="FAD/NAD-bd_sf"/>
</dbReference>
<dbReference type="NCBIfam" id="TIGR03378">
    <property type="entry name" value="glycerol3P_GlpB"/>
    <property type="match status" value="1"/>
</dbReference>
<dbReference type="InterPro" id="IPR009158">
    <property type="entry name" value="G3P_DH_GlpB_su"/>
</dbReference>
<dbReference type="EMBL" id="FQZG01000013">
    <property type="protein sequence ID" value="SHI73702.1"/>
    <property type="molecule type" value="Genomic_DNA"/>
</dbReference>
<proteinExistence type="predicted"/>
<dbReference type="GO" id="GO:0009331">
    <property type="term" value="C:glycerol-3-phosphate dehydrogenase (FAD) complex"/>
    <property type="evidence" value="ECO:0007669"/>
    <property type="project" value="InterPro"/>
</dbReference>
<evidence type="ECO:0000313" key="5">
    <source>
        <dbReference type="EMBL" id="SHI73702.1"/>
    </source>
</evidence>
<dbReference type="Gene3D" id="3.50.50.60">
    <property type="entry name" value="FAD/NAD(P)-binding domain"/>
    <property type="match status" value="1"/>
</dbReference>
<keyword evidence="6" id="KW-1185">Reference proteome</keyword>
<dbReference type="AlphaFoldDB" id="A0A1M6DKH1"/>
<dbReference type="Pfam" id="PF00890">
    <property type="entry name" value="FAD_binding_2"/>
    <property type="match status" value="1"/>
</dbReference>
<sequence length="414" mass="42402">MRDAVVIGAGLAGLTAALRLARAGRSVTLVTKGPGGCQLSQGTVDILGYTPDRVTRPLEAVAAVDQSHPYSGIGADRVAESVSWLRDELGPELLVGDPAGNFHLPTAVGALRPTALAQPGMVAGDAVGGRTYAVVGVRQLKDFPADLVAGNLARSKAPDGGSLGATVAWVDLPARRGEADPTSLTYARAMDDEAFAAKFARAVAAVAGEGDVVALPAVLGVRRLGVWRQVRDVLGREVCEIPLPPPSVPGLRLYEALLGMVRAAGVRFIQGNRIVGFTPGDGGIESVTLAAAGGARHLKAASFIFAPGGFESGALDVDSHGRISEPVFGLPLTADDAAPLIPSVFWGPHELFEVGVRTDDAGRPVDGSGAAVHDNLFVAGGIIAGAERWREKSGDGVAVATAYRAADQITGGAR</sequence>
<dbReference type="GO" id="GO:0004368">
    <property type="term" value="F:glycerol-3-phosphate dehydrogenase (quinone) activity"/>
    <property type="evidence" value="ECO:0007669"/>
    <property type="project" value="InterPro"/>
</dbReference>
<gene>
    <name evidence="5" type="ORF">SAMN02745244_00950</name>
</gene>
<protein>
    <submittedName>
        <fullName evidence="5">Glycerol-3-phosphate dehydrogenase subunit B</fullName>
    </submittedName>
</protein>
<dbReference type="OrthoDB" id="140595at2"/>
<name>A0A1M6DKH1_9ACTN</name>
<evidence type="ECO:0000256" key="2">
    <source>
        <dbReference type="ARBA" id="ARBA00022643"/>
    </source>
</evidence>
<organism evidence="5 6">
    <name type="scientific">Tessaracoccus bendigoensis DSM 12906</name>
    <dbReference type="NCBI Taxonomy" id="1123357"/>
    <lineage>
        <taxon>Bacteria</taxon>
        <taxon>Bacillati</taxon>
        <taxon>Actinomycetota</taxon>
        <taxon>Actinomycetes</taxon>
        <taxon>Propionibacteriales</taxon>
        <taxon>Propionibacteriaceae</taxon>
        <taxon>Tessaracoccus</taxon>
    </lineage>
</organism>
<evidence type="ECO:0000256" key="3">
    <source>
        <dbReference type="ARBA" id="ARBA00023002"/>
    </source>
</evidence>
<keyword evidence="1" id="KW-0285">Flavoprotein</keyword>
<evidence type="ECO:0000256" key="1">
    <source>
        <dbReference type="ARBA" id="ARBA00022630"/>
    </source>
</evidence>
<dbReference type="InterPro" id="IPR003953">
    <property type="entry name" value="FAD-dep_OxRdtase_2_FAD-bd"/>
</dbReference>
<dbReference type="SUPFAM" id="SSF51905">
    <property type="entry name" value="FAD/NAD(P)-binding domain"/>
    <property type="match status" value="1"/>
</dbReference>
<reference evidence="5 6" key="1">
    <citation type="submission" date="2016-11" db="EMBL/GenBank/DDBJ databases">
        <authorList>
            <person name="Jaros S."/>
            <person name="Januszkiewicz K."/>
            <person name="Wedrychowicz H."/>
        </authorList>
    </citation>
    <scope>NUCLEOTIDE SEQUENCE [LARGE SCALE GENOMIC DNA]</scope>
    <source>
        <strain evidence="5 6">DSM 12906</strain>
    </source>
</reference>
<keyword evidence="2" id="KW-0288">FMN</keyword>
<dbReference type="PIRSF" id="PIRSF000141">
    <property type="entry name" value="Anaerobic_G3P_dh"/>
    <property type="match status" value="1"/>
</dbReference>
<dbReference type="NCBIfam" id="NF003724">
    <property type="entry name" value="PRK05329.2-3"/>
    <property type="match status" value="1"/>
</dbReference>
<evidence type="ECO:0000259" key="4">
    <source>
        <dbReference type="Pfam" id="PF00890"/>
    </source>
</evidence>
<evidence type="ECO:0000313" key="6">
    <source>
        <dbReference type="Proteomes" id="UP000184512"/>
    </source>
</evidence>
<dbReference type="RefSeq" id="WP_073186397.1">
    <property type="nucleotide sequence ID" value="NZ_FQZG01000013.1"/>
</dbReference>
<dbReference type="STRING" id="1123357.SAMN02745244_00950"/>
<feature type="domain" description="FAD-dependent oxidoreductase 2 FAD-binding" evidence="4">
    <location>
        <begin position="3"/>
        <end position="397"/>
    </location>
</feature>
<keyword evidence="3" id="KW-0560">Oxidoreductase</keyword>
<dbReference type="PRINTS" id="PR00469">
    <property type="entry name" value="PNDRDTASEII"/>
</dbReference>
<accession>A0A1M6DKH1</accession>
<dbReference type="Proteomes" id="UP000184512">
    <property type="component" value="Unassembled WGS sequence"/>
</dbReference>